<reference evidence="4" key="1">
    <citation type="submission" date="2016-06" db="EMBL/GenBank/DDBJ databases">
        <authorList>
            <person name="Varghese N."/>
            <person name="Submissions Spin"/>
        </authorList>
    </citation>
    <scope>NUCLEOTIDE SEQUENCE [LARGE SCALE GENOMIC DNA]</scope>
    <source>
        <strain evidence="4">DSM 43816</strain>
    </source>
</reference>
<proteinExistence type="predicted"/>
<keyword evidence="2" id="KW-0472">Membrane</keyword>
<sequence>MTRPDARPGERLRHRWVVAALSVSLTVGGAAAAAVSPRLATAAPVSAGQAYAPVTEPVENGDPEPPTDPPAPTEPAPTTAPPTEEPPGETPPPPTTAAPDPLPTVTTAGPLPTATRTSTPPPLPTHSAPTASAPGQPAPARLGVRVTTGDVHLTAGYWNATSTTATLRVTVTNTGGVTGQLGLAYTLPAGVTDAGTPGCAPAGDRSYRCGAWTTAPGARFSSVIRVRVSGDAWRQMPLGGTVSVTATAPDEAGPVRDDEGFVVLFPPGPPVPGIALETDEVAFDIGGGPSTLEVRLGNTGAVDAAGLVEVVLPDGVSVTGPPDGCTSQPATGRTRCDTGTVAAGRTAVLRLPVVATPEAQRRAPLSGGAVGQLDPRHGQSLRVQMSFRITAAAALTPVAGVPQPTGSQGVLTGSTRGSGPDDGLSSAQQTAIILIVVSGLLVALALTLATTSLRRRSTGPPGGATGTGDSSK</sequence>
<feature type="region of interest" description="Disordered" evidence="1">
    <location>
        <begin position="54"/>
        <end position="141"/>
    </location>
</feature>
<protein>
    <recommendedName>
        <fullName evidence="5">DUF11 domain-containing protein</fullName>
    </recommendedName>
</protein>
<keyword evidence="2" id="KW-0812">Transmembrane</keyword>
<dbReference type="InParanoid" id="A0A1C4VL35"/>
<keyword evidence="2" id="KW-1133">Transmembrane helix</keyword>
<evidence type="ECO:0000256" key="2">
    <source>
        <dbReference type="SAM" id="Phobius"/>
    </source>
</evidence>
<dbReference type="OrthoDB" id="3405477at2"/>
<name>A0A1C4VL35_MICEC</name>
<feature type="compositionally biased region" description="Pro residues" evidence="1">
    <location>
        <begin position="63"/>
        <end position="102"/>
    </location>
</feature>
<dbReference type="EMBL" id="LT607413">
    <property type="protein sequence ID" value="SCE84535.1"/>
    <property type="molecule type" value="Genomic_DNA"/>
</dbReference>
<dbReference type="AlphaFoldDB" id="A0A1C4VL35"/>
<dbReference type="RefSeq" id="WP_143740510.1">
    <property type="nucleotide sequence ID" value="NZ_LT607413.1"/>
</dbReference>
<evidence type="ECO:0000313" key="4">
    <source>
        <dbReference type="Proteomes" id="UP000198253"/>
    </source>
</evidence>
<keyword evidence="4" id="KW-1185">Reference proteome</keyword>
<gene>
    <name evidence="3" type="ORF">GA0070618_1345</name>
</gene>
<evidence type="ECO:0000313" key="3">
    <source>
        <dbReference type="EMBL" id="SCE84535.1"/>
    </source>
</evidence>
<dbReference type="Proteomes" id="UP000198253">
    <property type="component" value="Chromosome I"/>
</dbReference>
<evidence type="ECO:0000256" key="1">
    <source>
        <dbReference type="SAM" id="MobiDB-lite"/>
    </source>
</evidence>
<accession>A0A1C4VL35</accession>
<feature type="compositionally biased region" description="Polar residues" evidence="1">
    <location>
        <begin position="404"/>
        <end position="417"/>
    </location>
</feature>
<feature type="transmembrane region" description="Helical" evidence="2">
    <location>
        <begin position="431"/>
        <end position="449"/>
    </location>
</feature>
<feature type="region of interest" description="Disordered" evidence="1">
    <location>
        <begin position="399"/>
        <end position="424"/>
    </location>
</feature>
<organism evidence="3 4">
    <name type="scientific">Micromonospora echinospora</name>
    <name type="common">Micromonospora purpurea</name>
    <dbReference type="NCBI Taxonomy" id="1877"/>
    <lineage>
        <taxon>Bacteria</taxon>
        <taxon>Bacillati</taxon>
        <taxon>Actinomycetota</taxon>
        <taxon>Actinomycetes</taxon>
        <taxon>Micromonosporales</taxon>
        <taxon>Micromonosporaceae</taxon>
        <taxon>Micromonospora</taxon>
    </lineage>
</organism>
<evidence type="ECO:0008006" key="5">
    <source>
        <dbReference type="Google" id="ProtNLM"/>
    </source>
</evidence>